<keyword evidence="4" id="KW-0479">Metal-binding</keyword>
<feature type="region of interest" description="Disordered" evidence="5">
    <location>
        <begin position="253"/>
        <end position="307"/>
    </location>
</feature>
<keyword evidence="3" id="KW-0238">DNA-binding</keyword>
<reference evidence="7" key="2">
    <citation type="submission" date="2022-01" db="EMBL/GenBank/DDBJ databases">
        <authorList>
            <person name="Yamashiro T."/>
            <person name="Shiraishi A."/>
            <person name="Satake H."/>
            <person name="Nakayama K."/>
        </authorList>
    </citation>
    <scope>NUCLEOTIDE SEQUENCE</scope>
</reference>
<comment type="caution">
    <text evidence="7">The sequence shown here is derived from an EMBL/GenBank/DDBJ whole genome shotgun (WGS) entry which is preliminary data.</text>
</comment>
<dbReference type="PANTHER" id="PTHR24559">
    <property type="entry name" value="TRANSPOSON TY3-I GAG-POL POLYPROTEIN"/>
    <property type="match status" value="1"/>
</dbReference>
<sequence>MALPAIVPPQMFDSQDFYPPKNISSPKDTETPVESTTQVSLSSSMESSSPIRSTTSPPDYLFDEFIFAELDNSLWIISRPLGSEPILEEPEELETSLKAQAVTIANTNMNVISNYKGFMSCQPSYFNGTEGAWNAYAQPIGIKQANMITWIELKRLLTNKYCPRTEVKKMEDEFYNLAVKGNDLKTYVRRFQELAVLCPNMVPNTEKLMEVFIGGLPRSIEGNVTTSKPQTLEEAITITQRLMEQNRRQETIKTYAATPTENKSTTTTKKRGVDRSSSSTSALPQDFEIGRKLSMPPKRTSTSEAPAMTQAAIKKLVADSVTAALEAQAATMAGTSNPNRNTGPTGTPVAKTGNYKEFISCQPFYFNGTEGAVGLIRWFERTESVFSRSKCTEENKVTFATGTLTDDALSWWNAYAQPMGVDQANQITWTELKRLLTNKYCPRTEVRKMEDKLYNLTVKGNDLKPYNRRQEAVKAYAATPAENNRYAENLPLCRKCDLHHTGPCTVKCNTYNKVGHLTKNCRNKRPTTGSNQLPVTVICRACGEKGHYTNQCRKTNINAQGRAYMLRDRKAHQDPNVITGYIIRTQGTSTLLDAPILFVKKKDGSFRMCIDYRELNKQSIKNRYPLPRIDDLFDQLQGSSVYSKIDLRSGYHQLRVRDEDIPKTAFRTRYEHYEFQVMPFGLTNAPSVFMDLINRKNKKYIWGEDQESAFQLLKQKLCEALILALPEGNDDFVVYCDASHQGLGAVLMQREKCKVFTDQTPPHILHQKELNIRQRRWLELLADYDCEIRYHPGKANVVADA</sequence>
<name>A0ABQ5DH09_9ASTR</name>
<accession>A0ABQ5DH09</accession>
<gene>
    <name evidence="7" type="ORF">Tco_0937713</name>
</gene>
<evidence type="ECO:0000256" key="2">
    <source>
        <dbReference type="ARBA" id="ARBA00022750"/>
    </source>
</evidence>
<dbReference type="SMART" id="SM00343">
    <property type="entry name" value="ZnF_C2HC"/>
    <property type="match status" value="2"/>
</dbReference>
<dbReference type="Pfam" id="PF00078">
    <property type="entry name" value="RVT_1"/>
    <property type="match status" value="1"/>
</dbReference>
<keyword evidence="8" id="KW-1185">Reference proteome</keyword>
<dbReference type="GO" id="GO:0003964">
    <property type="term" value="F:RNA-directed DNA polymerase activity"/>
    <property type="evidence" value="ECO:0007669"/>
    <property type="project" value="UniProtKB-KW"/>
</dbReference>
<dbReference type="Pfam" id="PF03732">
    <property type="entry name" value="Retrotrans_gag"/>
    <property type="match status" value="2"/>
</dbReference>
<dbReference type="CDD" id="cd01647">
    <property type="entry name" value="RT_LTR"/>
    <property type="match status" value="1"/>
</dbReference>
<dbReference type="SUPFAM" id="SSF56672">
    <property type="entry name" value="DNA/RNA polymerases"/>
    <property type="match status" value="1"/>
</dbReference>
<keyword evidence="7" id="KW-0548">Nucleotidyltransferase</keyword>
<feature type="region of interest" description="Disordered" evidence="5">
    <location>
        <begin position="1"/>
        <end position="55"/>
    </location>
</feature>
<dbReference type="Proteomes" id="UP001151760">
    <property type="component" value="Unassembled WGS sequence"/>
</dbReference>
<dbReference type="InterPro" id="IPR000477">
    <property type="entry name" value="RT_dom"/>
</dbReference>
<evidence type="ECO:0000259" key="6">
    <source>
        <dbReference type="PROSITE" id="PS50158"/>
    </source>
</evidence>
<keyword evidence="4" id="KW-0862">Zinc</keyword>
<dbReference type="PROSITE" id="PS50158">
    <property type="entry name" value="ZF_CCHC"/>
    <property type="match status" value="1"/>
</dbReference>
<reference evidence="7" key="1">
    <citation type="journal article" date="2022" name="Int. J. Mol. Sci.">
        <title>Draft Genome of Tanacetum Coccineum: Genomic Comparison of Closely Related Tanacetum-Family Plants.</title>
        <authorList>
            <person name="Yamashiro T."/>
            <person name="Shiraishi A."/>
            <person name="Nakayama K."/>
            <person name="Satake H."/>
        </authorList>
    </citation>
    <scope>NUCLEOTIDE SEQUENCE</scope>
</reference>
<keyword evidence="2" id="KW-0378">Hydrolase</keyword>
<dbReference type="InterPro" id="IPR041577">
    <property type="entry name" value="RT_RNaseH_2"/>
</dbReference>
<dbReference type="InterPro" id="IPR053134">
    <property type="entry name" value="RNA-dir_DNA_polymerase"/>
</dbReference>
<keyword evidence="2" id="KW-0064">Aspartyl protease</keyword>
<dbReference type="Pfam" id="PF17919">
    <property type="entry name" value="RT_RNaseH_2"/>
    <property type="match status" value="1"/>
</dbReference>
<dbReference type="InterPro" id="IPR005162">
    <property type="entry name" value="Retrotrans_gag_dom"/>
</dbReference>
<organism evidence="7 8">
    <name type="scientific">Tanacetum coccineum</name>
    <dbReference type="NCBI Taxonomy" id="301880"/>
    <lineage>
        <taxon>Eukaryota</taxon>
        <taxon>Viridiplantae</taxon>
        <taxon>Streptophyta</taxon>
        <taxon>Embryophyta</taxon>
        <taxon>Tracheophyta</taxon>
        <taxon>Spermatophyta</taxon>
        <taxon>Magnoliopsida</taxon>
        <taxon>eudicotyledons</taxon>
        <taxon>Gunneridae</taxon>
        <taxon>Pentapetalae</taxon>
        <taxon>asterids</taxon>
        <taxon>campanulids</taxon>
        <taxon>Asterales</taxon>
        <taxon>Asteraceae</taxon>
        <taxon>Asteroideae</taxon>
        <taxon>Anthemideae</taxon>
        <taxon>Anthemidinae</taxon>
        <taxon>Tanacetum</taxon>
    </lineage>
</organism>
<keyword evidence="7" id="KW-0808">Transferase</keyword>
<dbReference type="Gene3D" id="4.10.60.10">
    <property type="entry name" value="Zinc finger, CCHC-type"/>
    <property type="match status" value="1"/>
</dbReference>
<dbReference type="SUPFAM" id="SSF57756">
    <property type="entry name" value="Retrovirus zinc finger-like domains"/>
    <property type="match status" value="1"/>
</dbReference>
<dbReference type="InterPro" id="IPR001878">
    <property type="entry name" value="Znf_CCHC"/>
</dbReference>
<dbReference type="EMBL" id="BQNB010015257">
    <property type="protein sequence ID" value="GJT37848.1"/>
    <property type="molecule type" value="Genomic_DNA"/>
</dbReference>
<keyword evidence="7" id="KW-0695">RNA-directed DNA polymerase</keyword>
<evidence type="ECO:0000256" key="1">
    <source>
        <dbReference type="ARBA" id="ARBA00022670"/>
    </source>
</evidence>
<dbReference type="InterPro" id="IPR043502">
    <property type="entry name" value="DNA/RNA_pol_sf"/>
</dbReference>
<evidence type="ECO:0000313" key="8">
    <source>
        <dbReference type="Proteomes" id="UP001151760"/>
    </source>
</evidence>
<dbReference type="PANTHER" id="PTHR24559:SF427">
    <property type="entry name" value="RNA-DIRECTED DNA POLYMERASE"/>
    <property type="match status" value="1"/>
</dbReference>
<dbReference type="Gene3D" id="3.30.70.270">
    <property type="match status" value="1"/>
</dbReference>
<keyword evidence="4" id="KW-0863">Zinc-finger</keyword>
<feature type="domain" description="CCHC-type" evidence="6">
    <location>
        <begin position="539"/>
        <end position="554"/>
    </location>
</feature>
<dbReference type="InterPro" id="IPR043128">
    <property type="entry name" value="Rev_trsase/Diguanyl_cyclase"/>
</dbReference>
<evidence type="ECO:0000313" key="7">
    <source>
        <dbReference type="EMBL" id="GJT37848.1"/>
    </source>
</evidence>
<proteinExistence type="predicted"/>
<dbReference type="Gene3D" id="3.10.10.10">
    <property type="entry name" value="HIV Type 1 Reverse Transcriptase, subunit A, domain 1"/>
    <property type="match status" value="1"/>
</dbReference>
<keyword evidence="1" id="KW-0645">Protease</keyword>
<evidence type="ECO:0000256" key="4">
    <source>
        <dbReference type="PROSITE-ProRule" id="PRU00047"/>
    </source>
</evidence>
<evidence type="ECO:0000256" key="5">
    <source>
        <dbReference type="SAM" id="MobiDB-lite"/>
    </source>
</evidence>
<evidence type="ECO:0000256" key="3">
    <source>
        <dbReference type="ARBA" id="ARBA00023125"/>
    </source>
</evidence>
<feature type="compositionally biased region" description="Low complexity" evidence="5">
    <location>
        <begin position="258"/>
        <end position="267"/>
    </location>
</feature>
<protein>
    <submittedName>
        <fullName evidence="7">Reverse transcriptase domain-containing protein</fullName>
    </submittedName>
</protein>
<dbReference type="InterPro" id="IPR036875">
    <property type="entry name" value="Znf_CCHC_sf"/>
</dbReference>
<feature type="compositionally biased region" description="Low complexity" evidence="5">
    <location>
        <begin position="35"/>
        <end position="55"/>
    </location>
</feature>